<dbReference type="NCBIfam" id="TIGR01409">
    <property type="entry name" value="TAT_signal_seq"/>
    <property type="match status" value="1"/>
</dbReference>
<feature type="non-terminal residue" evidence="1">
    <location>
        <position position="1"/>
    </location>
</feature>
<dbReference type="AlphaFoldDB" id="A0A382ALK5"/>
<evidence type="ECO:0000313" key="1">
    <source>
        <dbReference type="EMBL" id="SVB02410.1"/>
    </source>
</evidence>
<proteinExistence type="predicted"/>
<protein>
    <recommendedName>
        <fullName evidence="2">Twin-arginine translocation signal domain-containing protein</fullName>
    </recommendedName>
</protein>
<accession>A0A382ALK5</accession>
<evidence type="ECO:0008006" key="2">
    <source>
        <dbReference type="Google" id="ProtNLM"/>
    </source>
</evidence>
<reference evidence="1" key="1">
    <citation type="submission" date="2018-05" db="EMBL/GenBank/DDBJ databases">
        <authorList>
            <person name="Lanie J.A."/>
            <person name="Ng W.-L."/>
            <person name="Kazmierczak K.M."/>
            <person name="Andrzejewski T.M."/>
            <person name="Davidsen T.M."/>
            <person name="Wayne K.J."/>
            <person name="Tettelin H."/>
            <person name="Glass J.I."/>
            <person name="Rusch D."/>
            <person name="Podicherti R."/>
            <person name="Tsui H.-C.T."/>
            <person name="Winkler M.E."/>
        </authorList>
    </citation>
    <scope>NUCLEOTIDE SEQUENCE</scope>
</reference>
<dbReference type="EMBL" id="UINC01025916">
    <property type="protein sequence ID" value="SVB02410.1"/>
    <property type="molecule type" value="Genomic_DNA"/>
</dbReference>
<sequence length="29" mass="3142">VAKQNLTRRTFLKVSTIAGTGMLVGCTFQ</sequence>
<organism evidence="1">
    <name type="scientific">marine metagenome</name>
    <dbReference type="NCBI Taxonomy" id="408172"/>
    <lineage>
        <taxon>unclassified sequences</taxon>
        <taxon>metagenomes</taxon>
        <taxon>ecological metagenomes</taxon>
    </lineage>
</organism>
<gene>
    <name evidence="1" type="ORF">METZ01_LOCUS155264</name>
</gene>
<dbReference type="InterPro" id="IPR019546">
    <property type="entry name" value="TAT_signal_bac_arc"/>
</dbReference>
<feature type="non-terminal residue" evidence="1">
    <location>
        <position position="29"/>
    </location>
</feature>
<name>A0A382ALK5_9ZZZZ</name>